<keyword evidence="4 10" id="KW-0812">Transmembrane</keyword>
<evidence type="ECO:0000256" key="5">
    <source>
        <dbReference type="ARBA" id="ARBA00022723"/>
    </source>
</evidence>
<keyword evidence="5 9" id="KW-0479">Metal-binding</keyword>
<feature type="signal peptide" evidence="11">
    <location>
        <begin position="1"/>
        <end position="28"/>
    </location>
</feature>
<gene>
    <name evidence="13" type="ORF">ACFQ14_08265</name>
</gene>
<dbReference type="PANTHER" id="PTHR10266">
    <property type="entry name" value="CYTOCHROME C1"/>
    <property type="match status" value="1"/>
</dbReference>
<dbReference type="PANTHER" id="PTHR10266:SF3">
    <property type="entry name" value="CYTOCHROME C1, HEME PROTEIN, MITOCHONDRIAL"/>
    <property type="match status" value="1"/>
</dbReference>
<keyword evidence="3 9" id="KW-0349">Heme</keyword>
<comment type="subcellular location">
    <subcellularLocation>
        <location evidence="1">Membrane</location>
    </subcellularLocation>
</comment>
<evidence type="ECO:0000313" key="14">
    <source>
        <dbReference type="Proteomes" id="UP001597101"/>
    </source>
</evidence>
<dbReference type="PRINTS" id="PR00603">
    <property type="entry name" value="CYTOCHROMEC1"/>
</dbReference>
<dbReference type="EMBL" id="JBHTJV010000005">
    <property type="protein sequence ID" value="MFD0916397.1"/>
    <property type="molecule type" value="Genomic_DNA"/>
</dbReference>
<evidence type="ECO:0000256" key="10">
    <source>
        <dbReference type="SAM" id="Phobius"/>
    </source>
</evidence>
<dbReference type="Pfam" id="PF02167">
    <property type="entry name" value="Cytochrom_C1"/>
    <property type="match status" value="1"/>
</dbReference>
<sequence>MTNMFSKLMGIAAGALVAIGLTAGASFAASGYPINKPRNAEWSFAGPFGTWDQGALQRGFKVYREVCSACHGMKLIYFRDLADLGYSEDQIKAIAAEYEVQDGPNEDGEMFERPARAADRIPSPYSNVAESRAANGGAYPPDLSLIAKARAPERGFPTFIFDILTMYAENGPDYIYSLLTGYKEAPEGEEILDGLYYNPYFVAGKALAMANPLSDDIVDYDDGTPQTVEQYSKDVSHFLMWAAEPGLVDRKRQGFVVLLFLLIFAGLLYFTKKKIWANVQH</sequence>
<evidence type="ECO:0000256" key="8">
    <source>
        <dbReference type="ARBA" id="ARBA00023136"/>
    </source>
</evidence>
<dbReference type="SUPFAM" id="SSF46626">
    <property type="entry name" value="Cytochrome c"/>
    <property type="match status" value="1"/>
</dbReference>
<feature type="transmembrane region" description="Helical" evidence="10">
    <location>
        <begin position="254"/>
        <end position="271"/>
    </location>
</feature>
<evidence type="ECO:0000256" key="6">
    <source>
        <dbReference type="ARBA" id="ARBA00022989"/>
    </source>
</evidence>
<dbReference type="InterPro" id="IPR009056">
    <property type="entry name" value="Cyt_c-like_dom"/>
</dbReference>
<evidence type="ECO:0000256" key="2">
    <source>
        <dbReference type="ARBA" id="ARBA00016165"/>
    </source>
</evidence>
<reference evidence="14" key="1">
    <citation type="journal article" date="2019" name="Int. J. Syst. Evol. Microbiol.">
        <title>The Global Catalogue of Microorganisms (GCM) 10K type strain sequencing project: providing services to taxonomists for standard genome sequencing and annotation.</title>
        <authorList>
            <consortium name="The Broad Institute Genomics Platform"/>
            <consortium name="The Broad Institute Genome Sequencing Center for Infectious Disease"/>
            <person name="Wu L."/>
            <person name="Ma J."/>
        </authorList>
    </citation>
    <scope>NUCLEOTIDE SEQUENCE [LARGE SCALE GENOMIC DNA]</scope>
    <source>
        <strain evidence="14">CCUG 60023</strain>
    </source>
</reference>
<dbReference type="RefSeq" id="WP_377212252.1">
    <property type="nucleotide sequence ID" value="NZ_JBHTJV010000005.1"/>
</dbReference>
<comment type="caution">
    <text evidence="13">The sequence shown here is derived from an EMBL/GenBank/DDBJ whole genome shotgun (WGS) entry which is preliminary data.</text>
</comment>
<evidence type="ECO:0000256" key="4">
    <source>
        <dbReference type="ARBA" id="ARBA00022692"/>
    </source>
</evidence>
<keyword evidence="14" id="KW-1185">Reference proteome</keyword>
<evidence type="ECO:0000256" key="9">
    <source>
        <dbReference type="PROSITE-ProRule" id="PRU00433"/>
    </source>
</evidence>
<accession>A0ABW3FD41</accession>
<keyword evidence="8 10" id="KW-0472">Membrane</keyword>
<name>A0ABW3FD41_9HYPH</name>
<keyword evidence="7 9" id="KW-0408">Iron</keyword>
<dbReference type="Gene3D" id="1.10.760.10">
    <property type="entry name" value="Cytochrome c-like domain"/>
    <property type="match status" value="1"/>
</dbReference>
<evidence type="ECO:0000256" key="1">
    <source>
        <dbReference type="ARBA" id="ARBA00004370"/>
    </source>
</evidence>
<feature type="domain" description="Cytochrome c" evidence="12">
    <location>
        <begin position="54"/>
        <end position="225"/>
    </location>
</feature>
<evidence type="ECO:0000313" key="13">
    <source>
        <dbReference type="EMBL" id="MFD0916397.1"/>
    </source>
</evidence>
<evidence type="ECO:0000256" key="7">
    <source>
        <dbReference type="ARBA" id="ARBA00023004"/>
    </source>
</evidence>
<evidence type="ECO:0000256" key="3">
    <source>
        <dbReference type="ARBA" id="ARBA00022617"/>
    </source>
</evidence>
<dbReference type="Proteomes" id="UP001597101">
    <property type="component" value="Unassembled WGS sequence"/>
</dbReference>
<proteinExistence type="predicted"/>
<keyword evidence="11" id="KW-0732">Signal</keyword>
<organism evidence="13 14">
    <name type="scientific">Pseudahrensia aquimaris</name>
    <dbReference type="NCBI Taxonomy" id="744461"/>
    <lineage>
        <taxon>Bacteria</taxon>
        <taxon>Pseudomonadati</taxon>
        <taxon>Pseudomonadota</taxon>
        <taxon>Alphaproteobacteria</taxon>
        <taxon>Hyphomicrobiales</taxon>
        <taxon>Ahrensiaceae</taxon>
        <taxon>Pseudahrensia</taxon>
    </lineage>
</organism>
<dbReference type="InterPro" id="IPR036909">
    <property type="entry name" value="Cyt_c-like_dom_sf"/>
</dbReference>
<feature type="chain" id="PRO_5045182308" description="Cytochrome c1" evidence="11">
    <location>
        <begin position="29"/>
        <end position="281"/>
    </location>
</feature>
<protein>
    <recommendedName>
        <fullName evidence="2">Cytochrome c1</fullName>
    </recommendedName>
</protein>
<dbReference type="InterPro" id="IPR002326">
    <property type="entry name" value="Cyt_c1"/>
</dbReference>
<evidence type="ECO:0000259" key="12">
    <source>
        <dbReference type="PROSITE" id="PS51007"/>
    </source>
</evidence>
<dbReference type="PROSITE" id="PS51007">
    <property type="entry name" value="CYTC"/>
    <property type="match status" value="1"/>
</dbReference>
<keyword evidence="6 10" id="KW-1133">Transmembrane helix</keyword>
<dbReference type="Gene3D" id="1.20.5.100">
    <property type="entry name" value="Cytochrome c1, transmembrane anchor, C-terminal"/>
    <property type="match status" value="1"/>
</dbReference>
<evidence type="ECO:0000256" key="11">
    <source>
        <dbReference type="SAM" id="SignalP"/>
    </source>
</evidence>